<dbReference type="PANTHER" id="PTHR43386:SF25">
    <property type="entry name" value="PEPTIDE ABC TRANSPORTER PERMEASE PROTEIN"/>
    <property type="match status" value="1"/>
</dbReference>
<feature type="transmembrane region" description="Helical" evidence="7">
    <location>
        <begin position="203"/>
        <end position="224"/>
    </location>
</feature>
<dbReference type="InterPro" id="IPR000515">
    <property type="entry name" value="MetI-like"/>
</dbReference>
<evidence type="ECO:0000256" key="7">
    <source>
        <dbReference type="RuleBase" id="RU363032"/>
    </source>
</evidence>
<keyword evidence="5 7" id="KW-1133">Transmembrane helix</keyword>
<proteinExistence type="inferred from homology"/>
<evidence type="ECO:0000256" key="5">
    <source>
        <dbReference type="ARBA" id="ARBA00022989"/>
    </source>
</evidence>
<dbReference type="GO" id="GO:0055085">
    <property type="term" value="P:transmembrane transport"/>
    <property type="evidence" value="ECO:0007669"/>
    <property type="project" value="InterPro"/>
</dbReference>
<feature type="transmembrane region" description="Helical" evidence="7">
    <location>
        <begin position="142"/>
        <end position="160"/>
    </location>
</feature>
<dbReference type="SUPFAM" id="SSF161098">
    <property type="entry name" value="MetI-like"/>
    <property type="match status" value="1"/>
</dbReference>
<dbReference type="PROSITE" id="PS50928">
    <property type="entry name" value="ABC_TM1"/>
    <property type="match status" value="1"/>
</dbReference>
<evidence type="ECO:0000256" key="6">
    <source>
        <dbReference type="ARBA" id="ARBA00023136"/>
    </source>
</evidence>
<dbReference type="STRING" id="46914.JP75_01460"/>
<organism evidence="9 10">
    <name type="scientific">Devosia riboflavina</name>
    <dbReference type="NCBI Taxonomy" id="46914"/>
    <lineage>
        <taxon>Bacteria</taxon>
        <taxon>Pseudomonadati</taxon>
        <taxon>Pseudomonadota</taxon>
        <taxon>Alphaproteobacteria</taxon>
        <taxon>Hyphomicrobiales</taxon>
        <taxon>Devosiaceae</taxon>
        <taxon>Devosia</taxon>
    </lineage>
</organism>
<dbReference type="GO" id="GO:0005886">
    <property type="term" value="C:plasma membrane"/>
    <property type="evidence" value="ECO:0007669"/>
    <property type="project" value="UniProtKB-SubCell"/>
</dbReference>
<dbReference type="CDD" id="cd06261">
    <property type="entry name" value="TM_PBP2"/>
    <property type="match status" value="1"/>
</dbReference>
<dbReference type="Pfam" id="PF00528">
    <property type="entry name" value="BPD_transp_1"/>
    <property type="match status" value="1"/>
</dbReference>
<accession>A0A087M7I5</accession>
<dbReference type="PANTHER" id="PTHR43386">
    <property type="entry name" value="OLIGOPEPTIDE TRANSPORT SYSTEM PERMEASE PROTEIN APPC"/>
    <property type="match status" value="1"/>
</dbReference>
<evidence type="ECO:0000313" key="10">
    <source>
        <dbReference type="Proteomes" id="UP000028981"/>
    </source>
</evidence>
<feature type="transmembrane region" description="Helical" evidence="7">
    <location>
        <begin position="113"/>
        <end position="136"/>
    </location>
</feature>
<gene>
    <name evidence="9" type="ORF">JP75_01460</name>
</gene>
<evidence type="ECO:0000256" key="2">
    <source>
        <dbReference type="ARBA" id="ARBA00022448"/>
    </source>
</evidence>
<dbReference type="InterPro" id="IPR050366">
    <property type="entry name" value="BP-dependent_transpt_permease"/>
</dbReference>
<reference evidence="9 10" key="1">
    <citation type="submission" date="2014-08" db="EMBL/GenBank/DDBJ databases">
        <authorList>
            <person name="Hassan Y.I."/>
            <person name="Lepp D."/>
            <person name="Zhou T."/>
        </authorList>
    </citation>
    <scope>NUCLEOTIDE SEQUENCE [LARGE SCALE GENOMIC DNA]</scope>
    <source>
        <strain evidence="9 10">IFO13584</strain>
    </source>
</reference>
<feature type="transmembrane region" description="Helical" evidence="7">
    <location>
        <begin position="81"/>
        <end position="106"/>
    </location>
</feature>
<evidence type="ECO:0000256" key="3">
    <source>
        <dbReference type="ARBA" id="ARBA00022475"/>
    </source>
</evidence>
<protein>
    <submittedName>
        <fullName evidence="9">ABC transporter permease</fullName>
    </submittedName>
</protein>
<comment type="caution">
    <text evidence="9">The sequence shown here is derived from an EMBL/GenBank/DDBJ whole genome shotgun (WGS) entry which is preliminary data.</text>
</comment>
<comment type="subcellular location">
    <subcellularLocation>
        <location evidence="1 7">Cell membrane</location>
        <topology evidence="1 7">Multi-pass membrane protein</topology>
    </subcellularLocation>
</comment>
<dbReference type="Gene3D" id="1.10.3720.10">
    <property type="entry name" value="MetI-like"/>
    <property type="match status" value="1"/>
</dbReference>
<keyword evidence="10" id="KW-1185">Reference proteome</keyword>
<keyword evidence="2 7" id="KW-0813">Transport</keyword>
<feature type="transmembrane region" description="Helical" evidence="7">
    <location>
        <begin position="12"/>
        <end position="35"/>
    </location>
</feature>
<keyword evidence="6 7" id="KW-0472">Membrane</keyword>
<dbReference type="RefSeq" id="WP_035078051.1">
    <property type="nucleotide sequence ID" value="NZ_JQGC01000001.1"/>
</dbReference>
<dbReference type="OrthoDB" id="9766870at2"/>
<evidence type="ECO:0000256" key="4">
    <source>
        <dbReference type="ARBA" id="ARBA00022692"/>
    </source>
</evidence>
<dbReference type="EMBL" id="JQGC01000001">
    <property type="protein sequence ID" value="KFL32838.1"/>
    <property type="molecule type" value="Genomic_DNA"/>
</dbReference>
<keyword evidence="4 7" id="KW-0812">Transmembrane</keyword>
<feature type="domain" description="ABC transmembrane type-1" evidence="8">
    <location>
        <begin position="78"/>
        <end position="267"/>
    </location>
</feature>
<feature type="transmembrane region" description="Helical" evidence="7">
    <location>
        <begin position="244"/>
        <end position="267"/>
    </location>
</feature>
<sequence length="281" mass="29868">MRKAILPYITNPVVVIGAVLSFGWLFVAIFAPLLAPYDPIKTIAPLMQPGAANPAGGIFVLGTDMLGRDILSRLIYGARTVVVFATLATLTAYLVGVTLGLIAGYWRGRVDAVLSYFANVVLSFPVLVLYIVIIVVIGSSPFNIVLAVTFGSAPAIFRIVRGITMDVASRDYVAAAVTQGERAWRIMVFDVLPNATGPLAVDFCLRLGYTAITIGTLGFLGLGLPPPTPDWGTMVNEGRAMAIAFPHLVIFPCIAISSLMLGLSLLADGLREVSDAQGRRT</sequence>
<comment type="similarity">
    <text evidence="7">Belongs to the binding-protein-dependent transport system permease family.</text>
</comment>
<dbReference type="Proteomes" id="UP000028981">
    <property type="component" value="Unassembled WGS sequence"/>
</dbReference>
<keyword evidence="3" id="KW-1003">Cell membrane</keyword>
<evidence type="ECO:0000259" key="8">
    <source>
        <dbReference type="PROSITE" id="PS50928"/>
    </source>
</evidence>
<dbReference type="InterPro" id="IPR035906">
    <property type="entry name" value="MetI-like_sf"/>
</dbReference>
<evidence type="ECO:0000313" key="9">
    <source>
        <dbReference type="EMBL" id="KFL32838.1"/>
    </source>
</evidence>
<dbReference type="AlphaFoldDB" id="A0A087M7I5"/>
<name>A0A087M7I5_9HYPH</name>
<evidence type="ECO:0000256" key="1">
    <source>
        <dbReference type="ARBA" id="ARBA00004651"/>
    </source>
</evidence>